<dbReference type="PROSITE" id="PS50893">
    <property type="entry name" value="ABC_TRANSPORTER_2"/>
    <property type="match status" value="2"/>
</dbReference>
<gene>
    <name evidence="6" type="ORF">KQI82_01245</name>
</gene>
<evidence type="ECO:0000256" key="3">
    <source>
        <dbReference type="ARBA" id="ARBA00022741"/>
    </source>
</evidence>
<dbReference type="SMART" id="SM00382">
    <property type="entry name" value="AAA"/>
    <property type="match status" value="1"/>
</dbReference>
<evidence type="ECO:0000256" key="2">
    <source>
        <dbReference type="ARBA" id="ARBA00022737"/>
    </source>
</evidence>
<dbReference type="EMBL" id="JAHLQN010000001">
    <property type="protein sequence ID" value="MBU5625557.1"/>
    <property type="molecule type" value="Genomic_DNA"/>
</dbReference>
<evidence type="ECO:0000313" key="7">
    <source>
        <dbReference type="Proteomes" id="UP000787672"/>
    </source>
</evidence>
<dbReference type="InterPro" id="IPR003593">
    <property type="entry name" value="AAA+_ATPase"/>
</dbReference>
<dbReference type="CDD" id="cd03215">
    <property type="entry name" value="ABC_Carb_Monos_II"/>
    <property type="match status" value="1"/>
</dbReference>
<accession>A0ABS6F5W7</accession>
<feature type="domain" description="ABC transporter" evidence="5">
    <location>
        <begin position="256"/>
        <end position="498"/>
    </location>
</feature>
<dbReference type="PANTHER" id="PTHR43790">
    <property type="entry name" value="CARBOHYDRATE TRANSPORT ATP-BINDING PROTEIN MG119-RELATED"/>
    <property type="match status" value="1"/>
</dbReference>
<protein>
    <submittedName>
        <fullName evidence="6">ABC transporter ATP-binding protein</fullName>
    </submittedName>
</protein>
<feature type="domain" description="ABC transporter" evidence="5">
    <location>
        <begin position="4"/>
        <end position="238"/>
    </location>
</feature>
<keyword evidence="2" id="KW-0677">Repeat</keyword>
<keyword evidence="3" id="KW-0547">Nucleotide-binding</keyword>
<dbReference type="InterPro" id="IPR003439">
    <property type="entry name" value="ABC_transporter-like_ATP-bd"/>
</dbReference>
<proteinExistence type="predicted"/>
<evidence type="ECO:0000313" key="6">
    <source>
        <dbReference type="EMBL" id="MBU5625557.1"/>
    </source>
</evidence>
<evidence type="ECO:0000256" key="4">
    <source>
        <dbReference type="ARBA" id="ARBA00022840"/>
    </source>
</evidence>
<reference evidence="6 7" key="1">
    <citation type="submission" date="2021-06" db="EMBL/GenBank/DDBJ databases">
        <authorList>
            <person name="Sun Q."/>
            <person name="Li D."/>
        </authorList>
    </citation>
    <scope>NUCLEOTIDE SEQUENCE [LARGE SCALE GENOMIC DNA]</scope>
    <source>
        <strain evidence="6 7">MSJ-2</strain>
    </source>
</reference>
<dbReference type="Pfam" id="PF00005">
    <property type="entry name" value="ABC_tran"/>
    <property type="match status" value="2"/>
</dbReference>
<dbReference type="Proteomes" id="UP000787672">
    <property type="component" value="Unassembled WGS sequence"/>
</dbReference>
<keyword evidence="4 6" id="KW-0067">ATP-binding</keyword>
<evidence type="ECO:0000259" key="5">
    <source>
        <dbReference type="PROSITE" id="PS50893"/>
    </source>
</evidence>
<sequence>MAFLEMNHIYKSFGTTAANKDVHLSVEQGEIHAILGENGAGKSTLMNILYGMYAPDSGEILLRGQNVRFFSSGDAIAQGIGMVHQHFMLIPEQTVIENVVLGGAENPFVLNLKEQARRFTELAHSYSMDIDPWCRVEQLSVGQQQRLEILKALYKKADLLILDEPTAVLTPREVQELFRMMRQLSAQGCTILFITHKLPEIMDVCTRCTILRQGETVCTMPITPEVNRHDLAVRMVGREVELGLSKESAKPGDPVLQVEHLSYVRPDGVEAVRDVSFSVREGEIVGICGVDGNGQSELIRCITGLLRPSSGEALVEGKPCKSAKQVLRQGVAHIPEDRLKMAVVKEMSIGDNMVLMHYDQVPLCRRGLIDWKAARQRGSRICQEYQVRMAGLDQAVQELSGGNQQKMVVGRELDWDPRLLIAVHPSRGLDIGATRYIQNSIIAARQRGTAVLVVSTELEEIMELSDRILVIFSGRIMADLTQSQATRETLGALMAGIKEEGNHAG</sequence>
<evidence type="ECO:0000256" key="1">
    <source>
        <dbReference type="ARBA" id="ARBA00022448"/>
    </source>
</evidence>
<comment type="caution">
    <text evidence="6">The sequence shown here is derived from an EMBL/GenBank/DDBJ whole genome shotgun (WGS) entry which is preliminary data.</text>
</comment>
<dbReference type="RefSeq" id="WP_216557571.1">
    <property type="nucleotide sequence ID" value="NZ_JAHLQN010000001.1"/>
</dbReference>
<keyword evidence="7" id="KW-1185">Reference proteome</keyword>
<dbReference type="CDD" id="cd03216">
    <property type="entry name" value="ABC_Carb_Monos_I"/>
    <property type="match status" value="1"/>
</dbReference>
<organism evidence="6 7">
    <name type="scientific">Dysosmobacter acutus</name>
    <dbReference type="NCBI Taxonomy" id="2841504"/>
    <lineage>
        <taxon>Bacteria</taxon>
        <taxon>Bacillati</taxon>
        <taxon>Bacillota</taxon>
        <taxon>Clostridia</taxon>
        <taxon>Eubacteriales</taxon>
        <taxon>Oscillospiraceae</taxon>
        <taxon>Dysosmobacter</taxon>
    </lineage>
</organism>
<name>A0ABS6F5W7_9FIRM</name>
<dbReference type="InterPro" id="IPR017871">
    <property type="entry name" value="ABC_transporter-like_CS"/>
</dbReference>
<keyword evidence="1" id="KW-0813">Transport</keyword>
<dbReference type="PROSITE" id="PS00211">
    <property type="entry name" value="ABC_TRANSPORTER_1"/>
    <property type="match status" value="2"/>
</dbReference>
<dbReference type="GO" id="GO:0005524">
    <property type="term" value="F:ATP binding"/>
    <property type="evidence" value="ECO:0007669"/>
    <property type="project" value="UniProtKB-KW"/>
</dbReference>
<dbReference type="InterPro" id="IPR050107">
    <property type="entry name" value="ABC_carbohydrate_import_ATPase"/>
</dbReference>
<dbReference type="PANTHER" id="PTHR43790:SF9">
    <property type="entry name" value="GALACTOFURANOSE TRANSPORTER ATP-BINDING PROTEIN YTFR"/>
    <property type="match status" value="1"/>
</dbReference>